<name>A0ACB9NRF3_9MYRT</name>
<proteinExistence type="predicted"/>
<keyword evidence="2" id="KW-1185">Reference proteome</keyword>
<accession>A0ACB9NRF3</accession>
<evidence type="ECO:0000313" key="1">
    <source>
        <dbReference type="EMBL" id="KAI4339053.1"/>
    </source>
</evidence>
<evidence type="ECO:0000313" key="2">
    <source>
        <dbReference type="Proteomes" id="UP001057402"/>
    </source>
</evidence>
<dbReference type="EMBL" id="CM042886">
    <property type="protein sequence ID" value="KAI4339053.1"/>
    <property type="molecule type" value="Genomic_DNA"/>
</dbReference>
<sequence length="238" mass="26559">MFPLDSEARQHLSWPAVFRCMVWFMKNGDFSVKRNAILTLKEVCNDGSQSFPSVAEIEDLHEILVEFIKHPIHPTITKSSLSVMFSLISSSDEHTKRFLRLGAVTAILEALVDPDNSLCTKALSVLHGLTDYEEGIAEAYSNALTIPLLVKKILRVPELGTSYSVSILLRLSRHGDGKRVATEALQVGAFQKVLVLLQVGCGEETREKATKLLKLMNPYRDGLECTESIDFKNLKRSL</sequence>
<reference evidence="2" key="1">
    <citation type="journal article" date="2023" name="Front. Plant Sci.">
        <title>Chromosomal-level genome assembly of Melastoma candidum provides insights into trichome evolution.</title>
        <authorList>
            <person name="Zhong Y."/>
            <person name="Wu W."/>
            <person name="Sun C."/>
            <person name="Zou P."/>
            <person name="Liu Y."/>
            <person name="Dai S."/>
            <person name="Zhou R."/>
        </authorList>
    </citation>
    <scope>NUCLEOTIDE SEQUENCE [LARGE SCALE GENOMIC DNA]</scope>
</reference>
<protein>
    <submittedName>
        <fullName evidence="1">Uncharacterized protein</fullName>
    </submittedName>
</protein>
<organism evidence="1 2">
    <name type="scientific">Melastoma candidum</name>
    <dbReference type="NCBI Taxonomy" id="119954"/>
    <lineage>
        <taxon>Eukaryota</taxon>
        <taxon>Viridiplantae</taxon>
        <taxon>Streptophyta</taxon>
        <taxon>Embryophyta</taxon>
        <taxon>Tracheophyta</taxon>
        <taxon>Spermatophyta</taxon>
        <taxon>Magnoliopsida</taxon>
        <taxon>eudicotyledons</taxon>
        <taxon>Gunneridae</taxon>
        <taxon>Pentapetalae</taxon>
        <taxon>rosids</taxon>
        <taxon>malvids</taxon>
        <taxon>Myrtales</taxon>
        <taxon>Melastomataceae</taxon>
        <taxon>Melastomatoideae</taxon>
        <taxon>Melastomateae</taxon>
        <taxon>Melastoma</taxon>
    </lineage>
</organism>
<comment type="caution">
    <text evidence="1">The sequence shown here is derived from an EMBL/GenBank/DDBJ whole genome shotgun (WGS) entry which is preliminary data.</text>
</comment>
<gene>
    <name evidence="1" type="ORF">MLD38_024036</name>
</gene>
<dbReference type="Proteomes" id="UP001057402">
    <property type="component" value="Chromosome 7"/>
</dbReference>